<evidence type="ECO:0000256" key="14">
    <source>
        <dbReference type="ARBA" id="ARBA00023049"/>
    </source>
</evidence>
<evidence type="ECO:0000256" key="11">
    <source>
        <dbReference type="ARBA" id="ARBA00022833"/>
    </source>
</evidence>
<dbReference type="GO" id="GO:0004176">
    <property type="term" value="F:ATP-dependent peptidase activity"/>
    <property type="evidence" value="ECO:0007669"/>
    <property type="project" value="InterPro"/>
</dbReference>
<dbReference type="GO" id="GO:0009507">
    <property type="term" value="C:chloroplast"/>
    <property type="evidence" value="ECO:0007669"/>
    <property type="project" value="TreeGrafter"/>
</dbReference>
<comment type="subcellular location">
    <subcellularLocation>
        <location evidence="15">Cytoplasm</location>
    </subcellularLocation>
</comment>
<dbReference type="SMART" id="SM00382">
    <property type="entry name" value="AAA"/>
    <property type="match status" value="1"/>
</dbReference>
<comment type="catalytic activity">
    <reaction evidence="15">
        <text>beta-D-fructose 6-phosphate + diphosphate = beta-D-fructose 1,6-bisphosphate + phosphate + H(+)</text>
        <dbReference type="Rhea" id="RHEA:13613"/>
        <dbReference type="ChEBI" id="CHEBI:15378"/>
        <dbReference type="ChEBI" id="CHEBI:32966"/>
        <dbReference type="ChEBI" id="CHEBI:33019"/>
        <dbReference type="ChEBI" id="CHEBI:43474"/>
        <dbReference type="ChEBI" id="CHEBI:57634"/>
        <dbReference type="EC" id="2.7.1.90"/>
    </reaction>
</comment>
<dbReference type="eggNOG" id="KOG0734">
    <property type="taxonomic scope" value="Eukaryota"/>
</dbReference>
<dbReference type="GO" id="GO:0046872">
    <property type="term" value="F:metal ion binding"/>
    <property type="evidence" value="ECO:0007669"/>
    <property type="project" value="UniProtKB-KW"/>
</dbReference>
<comment type="activity regulation">
    <text evidence="15">Allosterically activated by fructose 2,6-bisphosphate.</text>
</comment>
<reference evidence="17 18" key="1">
    <citation type="journal article" date="2014" name="BMC Genomics">
        <title>Oil accumulation mechanisms of the oleaginous microalga Chlorella protothecoides revealed through its genome, transcriptomes, and proteomes.</title>
        <authorList>
            <person name="Gao C."/>
            <person name="Wang Y."/>
            <person name="Shen Y."/>
            <person name="Yan D."/>
            <person name="He X."/>
            <person name="Dai J."/>
            <person name="Wu Q."/>
        </authorList>
    </citation>
    <scope>NUCLEOTIDE SEQUENCE [LARGE SCALE GENOMIC DNA]</scope>
    <source>
        <strain evidence="17 18">0710</strain>
    </source>
</reference>
<comment type="cofactor">
    <cofactor evidence="1 15">
        <name>Mg(2+)</name>
        <dbReference type="ChEBI" id="CHEBI:18420"/>
    </cofactor>
</comment>
<keyword evidence="9 15" id="KW-0418">Kinase</keyword>
<keyword evidence="12" id="KW-0067">ATP-binding</keyword>
<feature type="site" description="Important for catalytic activity; stabilizes the transition state when the phosphoryl donor is PPi" evidence="15">
    <location>
        <position position="712"/>
    </location>
</feature>
<feature type="binding site" evidence="15">
    <location>
        <begin position="752"/>
        <end position="753"/>
    </location>
    <ligand>
        <name>substrate</name>
        <note>ligand shared between dimeric partners</note>
    </ligand>
</feature>
<dbReference type="PANTHER" id="PTHR23076:SF37">
    <property type="entry name" value="ATP-DEPENDENT ZINC METALLOPROTEASE FTSH 4, MITOCHONDRIAL"/>
    <property type="match status" value="1"/>
</dbReference>
<feature type="binding site" evidence="15">
    <location>
        <begin position="760"/>
        <end position="762"/>
    </location>
    <ligand>
        <name>substrate</name>
    </ligand>
</feature>
<dbReference type="InterPro" id="IPR011183">
    <property type="entry name" value="PfpB_PPi_PFK"/>
</dbReference>
<keyword evidence="11" id="KW-0862">Zinc</keyword>
<dbReference type="EC" id="2.7.1.90" evidence="15"/>
<gene>
    <name evidence="15" type="primary">PFP-BETA</name>
    <name evidence="17" type="ORF">F751_5507</name>
</gene>
<evidence type="ECO:0000256" key="3">
    <source>
        <dbReference type="ARBA" id="ARBA00010044"/>
    </source>
</evidence>
<dbReference type="GO" id="GO:0016020">
    <property type="term" value="C:membrane"/>
    <property type="evidence" value="ECO:0007669"/>
    <property type="project" value="InterPro"/>
</dbReference>
<dbReference type="FunFam" id="1.10.8.60:FF:000001">
    <property type="entry name" value="ATP-dependent zinc metalloprotease FtsH"/>
    <property type="match status" value="1"/>
</dbReference>
<dbReference type="Pfam" id="PF00365">
    <property type="entry name" value="PFK"/>
    <property type="match status" value="1"/>
</dbReference>
<feature type="site" description="Important for catalytic activity and substrate specificity; stabilizes the transition state when the phosphoryl donor is PPi; prevents ATP from binding by mimicking the alpha-phosphate group of ATP" evidence="15">
    <location>
        <position position="686"/>
    </location>
</feature>
<dbReference type="GO" id="GO:0016887">
    <property type="term" value="F:ATP hydrolysis activity"/>
    <property type="evidence" value="ECO:0007669"/>
    <property type="project" value="InterPro"/>
</dbReference>
<evidence type="ECO:0000256" key="12">
    <source>
        <dbReference type="ARBA" id="ARBA00022840"/>
    </source>
</evidence>
<feature type="domain" description="AAA+ ATPase" evidence="16">
    <location>
        <begin position="91"/>
        <end position="227"/>
    </location>
</feature>
<dbReference type="STRING" id="3075.A0A087STU7"/>
<evidence type="ECO:0000256" key="2">
    <source>
        <dbReference type="ARBA" id="ARBA00001947"/>
    </source>
</evidence>
<keyword evidence="5 17" id="KW-0645">Protease</keyword>
<dbReference type="Gene3D" id="3.40.50.450">
    <property type="match status" value="1"/>
</dbReference>
<dbReference type="InterPro" id="IPR003593">
    <property type="entry name" value="AAA+_ATPase"/>
</dbReference>
<feature type="binding site" evidence="15">
    <location>
        <position position="821"/>
    </location>
    <ligand>
        <name>substrate</name>
    </ligand>
</feature>
<dbReference type="GO" id="GO:0006508">
    <property type="term" value="P:proteolysis"/>
    <property type="evidence" value="ECO:0007669"/>
    <property type="project" value="UniProtKB-KW"/>
</dbReference>
<dbReference type="Gene3D" id="1.10.10.480">
    <property type="entry name" value="Phosphofructokinase, domain 3"/>
    <property type="match status" value="1"/>
</dbReference>
<comment type="function">
    <text evidence="15">Catalytic subunit of pyrophosphate--fructose 6-phosphate 1-phosphotransferase. Catalyzes the phosphorylation of D-fructose 6-phosphate, the first committing step of glycolysis. Uses inorganic phosphate (PPi) as phosphoryl donor instead of ATP like common ATP-dependent phosphofructokinases (ATP-PFKs), which renders the reaction reversible, and can thus function both in glycolysis and gluconeogenesis.</text>
</comment>
<dbReference type="InterPro" id="IPR022953">
    <property type="entry name" value="ATP_PFK"/>
</dbReference>
<dbReference type="Gene3D" id="1.20.58.760">
    <property type="entry name" value="Peptidase M41"/>
    <property type="match status" value="1"/>
</dbReference>
<evidence type="ECO:0000259" key="16">
    <source>
        <dbReference type="SMART" id="SM00382"/>
    </source>
</evidence>
<evidence type="ECO:0000313" key="18">
    <source>
        <dbReference type="Proteomes" id="UP000028924"/>
    </source>
</evidence>
<dbReference type="GO" id="GO:0005524">
    <property type="term" value="F:ATP binding"/>
    <property type="evidence" value="ECO:0007669"/>
    <property type="project" value="UniProtKB-KW"/>
</dbReference>
<dbReference type="GO" id="GO:0047334">
    <property type="term" value="F:diphosphate-fructose-6-phosphate 1-phosphotransferase activity"/>
    <property type="evidence" value="ECO:0007669"/>
    <property type="project" value="UniProtKB-EC"/>
</dbReference>
<dbReference type="SUPFAM" id="SSF140990">
    <property type="entry name" value="FtsH protease domain-like"/>
    <property type="match status" value="1"/>
</dbReference>
<dbReference type="InterPro" id="IPR005936">
    <property type="entry name" value="FtsH"/>
</dbReference>
<feature type="binding site" evidence="15">
    <location>
        <begin position="928"/>
        <end position="931"/>
    </location>
    <ligand>
        <name>substrate</name>
    </ligand>
</feature>
<dbReference type="RefSeq" id="XP_011402204.1">
    <property type="nucleotide sequence ID" value="XM_011403902.1"/>
</dbReference>
<dbReference type="Pfam" id="PF01434">
    <property type="entry name" value="Peptidase_M41"/>
    <property type="match status" value="1"/>
</dbReference>
<keyword evidence="7 15" id="KW-0479">Metal-binding</keyword>
<evidence type="ECO:0000256" key="10">
    <source>
        <dbReference type="ARBA" id="ARBA00022801"/>
    </source>
</evidence>
<dbReference type="InterPro" id="IPR041569">
    <property type="entry name" value="AAA_lid_3"/>
</dbReference>
<comment type="similarity">
    <text evidence="4">In the N-terminal section; belongs to the AAA ATPase family.</text>
</comment>
<evidence type="ECO:0000256" key="4">
    <source>
        <dbReference type="ARBA" id="ARBA00010550"/>
    </source>
</evidence>
<dbReference type="GO" id="GO:0045037">
    <property type="term" value="P:protein import into chloroplast stroma"/>
    <property type="evidence" value="ECO:0007669"/>
    <property type="project" value="TreeGrafter"/>
</dbReference>
<dbReference type="Pfam" id="PF00004">
    <property type="entry name" value="AAA"/>
    <property type="match status" value="1"/>
</dbReference>
<dbReference type="CDD" id="cd19501">
    <property type="entry name" value="RecA-like_FtsH"/>
    <property type="match status" value="1"/>
</dbReference>
<dbReference type="HAMAP" id="MF_01458">
    <property type="entry name" value="FtsH"/>
    <property type="match status" value="1"/>
</dbReference>
<keyword evidence="15" id="KW-0021">Allosteric enzyme</keyword>
<dbReference type="FunFam" id="3.40.50.300:FF:000175">
    <property type="entry name" value="ATP-dependent zinc metalloprotease FTSH 4"/>
    <property type="match status" value="1"/>
</dbReference>
<keyword evidence="13 15" id="KW-0460">Magnesium</keyword>
<comment type="similarity">
    <text evidence="3">In the C-terminal section; belongs to the peptidase M41 family.</text>
</comment>
<dbReference type="InterPro" id="IPR003960">
    <property type="entry name" value="ATPase_AAA_CS"/>
</dbReference>
<dbReference type="GeneID" id="23616898"/>
<comment type="pathway">
    <text evidence="15">Carbohydrate degradation; glycolysis; D-glyceraldehyde 3-phosphate and glycerone phosphate from D-glucose: step 3/4.</text>
</comment>
<dbReference type="InterPro" id="IPR035966">
    <property type="entry name" value="PKF_sf"/>
</dbReference>
<comment type="caution">
    <text evidence="15">Lacks conserved residue(s) required for the propagation of feature annotation.</text>
</comment>
<keyword evidence="6 15" id="KW-0808">Transferase</keyword>
<dbReference type="InterPro" id="IPR037219">
    <property type="entry name" value="Peptidase_M41-like"/>
</dbReference>
<dbReference type="Pfam" id="PF17862">
    <property type="entry name" value="AAA_lid_3"/>
    <property type="match status" value="1"/>
</dbReference>
<dbReference type="GO" id="GO:0004222">
    <property type="term" value="F:metalloendopeptidase activity"/>
    <property type="evidence" value="ECO:0007669"/>
    <property type="project" value="InterPro"/>
</dbReference>
<name>A0A087STU7_AUXPR</name>
<dbReference type="InterPro" id="IPR000642">
    <property type="entry name" value="Peptidase_M41"/>
</dbReference>
<evidence type="ECO:0000256" key="8">
    <source>
        <dbReference type="ARBA" id="ARBA00022741"/>
    </source>
</evidence>
<dbReference type="InterPro" id="IPR027417">
    <property type="entry name" value="P-loop_NTPase"/>
</dbReference>
<dbReference type="SUPFAM" id="SSF53784">
    <property type="entry name" value="Phosphofructokinase"/>
    <property type="match status" value="1"/>
</dbReference>
<evidence type="ECO:0000256" key="15">
    <source>
        <dbReference type="HAMAP-Rule" id="MF_03185"/>
    </source>
</evidence>
<dbReference type="Gene3D" id="3.40.50.460">
    <property type="entry name" value="Phosphofructokinase domain"/>
    <property type="match status" value="1"/>
</dbReference>
<comment type="subunit">
    <text evidence="15">Tetramer of two alpha (regulatory) and two beta (catalytic) chains.</text>
</comment>
<comment type="similarity">
    <text evidence="15">Belongs to the phosphofructokinase type A (PFKA) family. PPi-dependent PFK group II subfamily. Clade 'Long' sub-subfamily.</text>
</comment>
<comment type="cofactor">
    <cofactor evidence="2">
        <name>Zn(2+)</name>
        <dbReference type="ChEBI" id="CHEBI:29105"/>
    </cofactor>
</comment>
<evidence type="ECO:0000256" key="1">
    <source>
        <dbReference type="ARBA" id="ARBA00001946"/>
    </source>
</evidence>
<dbReference type="PRINTS" id="PR00476">
    <property type="entry name" value="PHFRCTKINASE"/>
</dbReference>
<dbReference type="MEROPS" id="M41.018"/>
<evidence type="ECO:0000313" key="17">
    <source>
        <dbReference type="EMBL" id="KFM29151.1"/>
    </source>
</evidence>
<keyword evidence="8" id="KW-0547">Nucleotide-binding</keyword>
<dbReference type="PROSITE" id="PS00674">
    <property type="entry name" value="AAA"/>
    <property type="match status" value="1"/>
</dbReference>
<accession>A0A087STU7</accession>
<dbReference type="eggNOG" id="KOG2440">
    <property type="taxonomic scope" value="Eukaryota"/>
</dbReference>
<dbReference type="OrthoDB" id="537915at2759"/>
<sequence length="1068" mass="114497">MMQAEPSFWAQIWRTVRVLGLAFLLMAGAGALMDERGLSRGVLNSPDLKPQVETGTKFSDVKGVDEAKGELEEMVEYLRDPARFTALGGKLPKGVLLVGPPGTGKTMLARAIAGEAGVPFFYTSGSEFEEMFVGVGARRVRDLFAAARKAAPCIVFIDEIDAIGGKRNPKDQQYMKMTLNQLLVELDGFKPSEGVIVVGATNFPQSLDKALIRPGRFDRHVTVPNPDVRGRRQILEAHARRVPLAADCDLDVVARDTPGFSGADLANLVNVAALRAARDAKAAVGQADLEFARDRILMGAERRSALVSDKIRRLTAYHEGGHALVALYTPGAAAVHKATVVPRGGALGMVSQLPDADAELSVTRRQLLARLDVAMGGRCAEELIFGEGDVTTGASSDLVAATGLARAMVTDYGFSARLGAMSIPFAEASAEAQAAIEAEVRALVTAAHARARDLLAAHEKELHALAAALLKEETLSIANAMAEGLSVNHAAEPDLSPGPAGTPKYLRTKDHVLSIEDALGNVGRHLSRLQRERLEYEPLVPEAAANHEAIAKLFPQLCRSPLHLLRLVPGEHAPHAEGHRPLRIGVVLSGGQAPGGHNVITGIFDYLAKQHPGSVLIGFKDGPRGIINNDHKLLTARELEFYRNQGGFHLICSGRDKIEKPEQLKAAKQTCKELGLDGLVVIGGDDSNTNAAVLAEYFLSQDVQTCVVGVPKTIDGDLKTADVPISFGFDTASKVYSELIGNVMTDASSAKKYYHFVRLMGRAASHVTLECALQTHPQVALISEEVDTHSWSLHDIASRIADVVVARAEAGKNYGVVLVPEGLVEYVHDVSALIVELNELLAKDSADPHDLPAVAASLTPPSRAVFESLPAGFKTMLLEERDPHGNVQVSHIETEKLLIRLVEGELAARRASGRYAGKFAAIPHFFGYEGRCSLPTNFDASYCYALGHAAASLVGGRRTGVMATVSDLQLPAVRWRVGGTPLVAMMCLERRKGAVKPVIRKALVDLNGPAFRAFAAVRRKWGLTDCFRSPGPIQFSGTQYADVATMTLGLEINDGDPVLLLAHGLTNY</sequence>
<dbReference type="UniPathway" id="UPA00109">
    <property type="reaction ID" value="UER00182"/>
</dbReference>
<proteinExistence type="inferred from homology"/>
<dbReference type="GO" id="GO:0003872">
    <property type="term" value="F:6-phosphofructokinase activity"/>
    <property type="evidence" value="ECO:0007669"/>
    <property type="project" value="UniProtKB-UniRule"/>
</dbReference>
<keyword evidence="18" id="KW-1185">Reference proteome</keyword>
<feature type="binding site" evidence="15">
    <location>
        <position position="591"/>
    </location>
    <ligand>
        <name>diphosphate</name>
        <dbReference type="ChEBI" id="CHEBI:33019"/>
    </ligand>
</feature>
<evidence type="ECO:0000256" key="7">
    <source>
        <dbReference type="ARBA" id="ARBA00022723"/>
    </source>
</evidence>
<dbReference type="EMBL" id="KL662187">
    <property type="protein sequence ID" value="KFM29151.1"/>
    <property type="molecule type" value="Genomic_DNA"/>
</dbReference>
<dbReference type="SUPFAM" id="SSF52540">
    <property type="entry name" value="P-loop containing nucleoside triphosphate hydrolases"/>
    <property type="match status" value="1"/>
</dbReference>
<feature type="active site" description="Proton acceptor" evidence="15">
    <location>
        <position position="715"/>
    </location>
</feature>
<dbReference type="InterPro" id="IPR000023">
    <property type="entry name" value="Phosphofructokinase_dom"/>
</dbReference>
<keyword evidence="15" id="KW-0324">Glycolysis</keyword>
<dbReference type="Gene3D" id="1.10.8.60">
    <property type="match status" value="1"/>
</dbReference>
<dbReference type="GO" id="GO:0006002">
    <property type="term" value="P:fructose 6-phosphate metabolic process"/>
    <property type="evidence" value="ECO:0007669"/>
    <property type="project" value="InterPro"/>
</dbReference>
<dbReference type="PANTHER" id="PTHR23076">
    <property type="entry name" value="METALLOPROTEASE M41 FTSH"/>
    <property type="match status" value="1"/>
</dbReference>
<keyword evidence="15" id="KW-0963">Cytoplasm</keyword>
<feature type="binding site" evidence="15">
    <location>
        <begin position="713"/>
        <end position="715"/>
    </location>
    <ligand>
        <name>substrate</name>
    </ligand>
</feature>
<protein>
    <recommendedName>
        <fullName evidence="15">Pyrophosphate--fructose 6-phosphate 1-phosphotransferase subunit beta</fullName>
        <shortName evidence="15">PFP</shortName>
        <ecNumber evidence="15">2.7.1.90</ecNumber>
    </recommendedName>
    <alternativeName>
        <fullName evidence="15">6-phosphofructokinase, pyrophosphate dependent</fullName>
    </alternativeName>
    <alternativeName>
        <fullName evidence="15">PPi-PFK</fullName>
    </alternativeName>
    <alternativeName>
        <fullName evidence="15">Pyrophosphate-dependent 6-phosphofructose-1-kinase</fullName>
    </alternativeName>
</protein>
<feature type="binding site" evidence="15">
    <location>
        <position position="685"/>
    </location>
    <ligand>
        <name>Mg(2+)</name>
        <dbReference type="ChEBI" id="CHEBI:18420"/>
        <note>catalytic</note>
    </ligand>
</feature>
<organism evidence="17 18">
    <name type="scientific">Auxenochlorella protothecoides</name>
    <name type="common">Green microalga</name>
    <name type="synonym">Chlorella protothecoides</name>
    <dbReference type="NCBI Taxonomy" id="3075"/>
    <lineage>
        <taxon>Eukaryota</taxon>
        <taxon>Viridiplantae</taxon>
        <taxon>Chlorophyta</taxon>
        <taxon>core chlorophytes</taxon>
        <taxon>Trebouxiophyceae</taxon>
        <taxon>Chlorellales</taxon>
        <taxon>Chlorellaceae</taxon>
        <taxon>Auxenochlorella</taxon>
    </lineage>
</organism>
<dbReference type="Gene3D" id="3.40.50.300">
    <property type="entry name" value="P-loop containing nucleotide triphosphate hydrolases"/>
    <property type="match status" value="1"/>
</dbReference>
<dbReference type="AlphaFoldDB" id="A0A087STU7"/>
<dbReference type="KEGG" id="apro:F751_5507"/>
<evidence type="ECO:0000256" key="13">
    <source>
        <dbReference type="ARBA" id="ARBA00022842"/>
    </source>
</evidence>
<evidence type="ECO:0000256" key="9">
    <source>
        <dbReference type="ARBA" id="ARBA00022777"/>
    </source>
</evidence>
<evidence type="ECO:0000256" key="6">
    <source>
        <dbReference type="ARBA" id="ARBA00022679"/>
    </source>
</evidence>
<dbReference type="FunFam" id="1.20.58.760:FF:000001">
    <property type="entry name" value="ATP-dependent zinc metalloprotease FtsH"/>
    <property type="match status" value="1"/>
</dbReference>
<evidence type="ECO:0000256" key="5">
    <source>
        <dbReference type="ARBA" id="ARBA00022670"/>
    </source>
</evidence>
<dbReference type="HAMAP" id="MF_01980">
    <property type="entry name" value="Phosphofructokinase_II_Long"/>
    <property type="match status" value="1"/>
</dbReference>
<dbReference type="NCBIfam" id="TIGR02477">
    <property type="entry name" value="PFKA_PPi"/>
    <property type="match status" value="1"/>
</dbReference>
<dbReference type="NCBIfam" id="NF005482">
    <property type="entry name" value="PRK07085.1"/>
    <property type="match status" value="1"/>
</dbReference>
<dbReference type="Proteomes" id="UP000028924">
    <property type="component" value="Unassembled WGS sequence"/>
</dbReference>
<keyword evidence="14 17" id="KW-0482">Metalloprotease</keyword>
<keyword evidence="10" id="KW-0378">Hydrolase</keyword>
<dbReference type="InterPro" id="IPR003959">
    <property type="entry name" value="ATPase_AAA_core"/>
</dbReference>